<dbReference type="Proteomes" id="UP001187192">
    <property type="component" value="Unassembled WGS sequence"/>
</dbReference>
<organism evidence="2 3">
    <name type="scientific">Ficus carica</name>
    <name type="common">Common fig</name>
    <dbReference type="NCBI Taxonomy" id="3494"/>
    <lineage>
        <taxon>Eukaryota</taxon>
        <taxon>Viridiplantae</taxon>
        <taxon>Streptophyta</taxon>
        <taxon>Embryophyta</taxon>
        <taxon>Tracheophyta</taxon>
        <taxon>Spermatophyta</taxon>
        <taxon>Magnoliopsida</taxon>
        <taxon>eudicotyledons</taxon>
        <taxon>Gunneridae</taxon>
        <taxon>Pentapetalae</taxon>
        <taxon>rosids</taxon>
        <taxon>fabids</taxon>
        <taxon>Rosales</taxon>
        <taxon>Moraceae</taxon>
        <taxon>Ficeae</taxon>
        <taxon>Ficus</taxon>
    </lineage>
</organism>
<proteinExistence type="predicted"/>
<evidence type="ECO:0000313" key="3">
    <source>
        <dbReference type="Proteomes" id="UP001187192"/>
    </source>
</evidence>
<keyword evidence="3" id="KW-1185">Reference proteome</keyword>
<protein>
    <submittedName>
        <fullName evidence="2">Uncharacterized protein</fullName>
    </submittedName>
</protein>
<dbReference type="AlphaFoldDB" id="A0AA88DDZ0"/>
<name>A0AA88DDZ0_FICCA</name>
<accession>A0AA88DDZ0</accession>
<dbReference type="EMBL" id="BTGU01000061">
    <property type="protein sequence ID" value="GMN56078.1"/>
    <property type="molecule type" value="Genomic_DNA"/>
</dbReference>
<feature type="region of interest" description="Disordered" evidence="1">
    <location>
        <begin position="1"/>
        <end position="23"/>
    </location>
</feature>
<evidence type="ECO:0000313" key="2">
    <source>
        <dbReference type="EMBL" id="GMN56078.1"/>
    </source>
</evidence>
<comment type="caution">
    <text evidence="2">The sequence shown here is derived from an EMBL/GenBank/DDBJ whole genome shotgun (WGS) entry which is preliminary data.</text>
</comment>
<sequence>MGAPSTTLPPELVDGDHRKRKNPAMRPIHGKWIFTHSHDGGRHVVVSGSVMGHIDPAKGDGIRCFSKSDTGHHDFSCLSWLQAPSLLRPQPPLPRDSISSKLHSKYLEFFKYY</sequence>
<reference evidence="2" key="1">
    <citation type="submission" date="2023-07" db="EMBL/GenBank/DDBJ databases">
        <title>draft genome sequence of fig (Ficus carica).</title>
        <authorList>
            <person name="Takahashi T."/>
            <person name="Nishimura K."/>
        </authorList>
    </citation>
    <scope>NUCLEOTIDE SEQUENCE</scope>
</reference>
<gene>
    <name evidence="2" type="ORF">TIFTF001_025181</name>
</gene>
<evidence type="ECO:0000256" key="1">
    <source>
        <dbReference type="SAM" id="MobiDB-lite"/>
    </source>
</evidence>